<accession>A0A1M2VXM4</accession>
<evidence type="ECO:0008006" key="3">
    <source>
        <dbReference type="Google" id="ProtNLM"/>
    </source>
</evidence>
<reference evidence="1 2" key="1">
    <citation type="submission" date="2016-10" db="EMBL/GenBank/DDBJ databases">
        <title>Genome sequence of the basidiomycete white-rot fungus Trametes pubescens.</title>
        <authorList>
            <person name="Makela M.R."/>
            <person name="Granchi Z."/>
            <person name="Peng M."/>
            <person name="De Vries R.P."/>
            <person name="Grigoriev I."/>
            <person name="Riley R."/>
            <person name="Hilden K."/>
        </authorList>
    </citation>
    <scope>NUCLEOTIDE SEQUENCE [LARGE SCALE GENOMIC DNA]</scope>
    <source>
        <strain evidence="1 2">FBCC735</strain>
    </source>
</reference>
<evidence type="ECO:0000313" key="1">
    <source>
        <dbReference type="EMBL" id="OJT12296.1"/>
    </source>
</evidence>
<gene>
    <name evidence="1" type="ORF">TRAPUB_11163</name>
</gene>
<sequence length="419" mass="46824">MALIRTAQLPPELIDRILDYLHKDRRALAACALASHVMLPTSRYHRFRELTLHLRQVSTLVSLIDSAPNLALAIHSVCVRFKDWADPKQELEFLTRLGALSSFGMITPAYQRVSVEHLAVVASHIPTLTSLFLCGPGVITAPLLLSGLSLFRSLQEVRLHSIDVHFPPEPDVPYDLTPLPSLRRLESRASDGAPLISRWLQVHSATPGLLSLRHTIQDPRDAIQFDATAVFCASAVKNLDIVFVPEGRMTGEQKFSSTMIVKTHLVSPDALRGSEFSLSSFSVLETCTLRFAFGEMCVAQNESLRSIPTILSQLSSLLLRTITISLVVDNVEDLRSLNSECAVRNLSPAYFEDMRVLDWTAIEQLLMSENLGWVQALVLEGQGKRHLLESHLQNCCPALHSRRLVSLVTVDKEDQDRWW</sequence>
<dbReference type="AlphaFoldDB" id="A0A1M2VXM4"/>
<evidence type="ECO:0000313" key="2">
    <source>
        <dbReference type="Proteomes" id="UP000184267"/>
    </source>
</evidence>
<dbReference type="EMBL" id="MNAD01000495">
    <property type="protein sequence ID" value="OJT12296.1"/>
    <property type="molecule type" value="Genomic_DNA"/>
</dbReference>
<protein>
    <recommendedName>
        <fullName evidence="3">F-box domain-containing protein</fullName>
    </recommendedName>
</protein>
<comment type="caution">
    <text evidence="1">The sequence shown here is derived from an EMBL/GenBank/DDBJ whole genome shotgun (WGS) entry which is preliminary data.</text>
</comment>
<name>A0A1M2VXM4_TRAPU</name>
<dbReference type="OrthoDB" id="2734547at2759"/>
<dbReference type="Proteomes" id="UP000184267">
    <property type="component" value="Unassembled WGS sequence"/>
</dbReference>
<keyword evidence="2" id="KW-1185">Reference proteome</keyword>
<organism evidence="1 2">
    <name type="scientific">Trametes pubescens</name>
    <name type="common">White-rot fungus</name>
    <dbReference type="NCBI Taxonomy" id="154538"/>
    <lineage>
        <taxon>Eukaryota</taxon>
        <taxon>Fungi</taxon>
        <taxon>Dikarya</taxon>
        <taxon>Basidiomycota</taxon>
        <taxon>Agaricomycotina</taxon>
        <taxon>Agaricomycetes</taxon>
        <taxon>Polyporales</taxon>
        <taxon>Polyporaceae</taxon>
        <taxon>Trametes</taxon>
    </lineage>
</organism>
<dbReference type="OMA" id="DMRVLDW"/>
<proteinExistence type="predicted"/>